<proteinExistence type="predicted"/>
<comment type="caution">
    <text evidence="1">The sequence shown here is derived from an EMBL/GenBank/DDBJ whole genome shotgun (WGS) entry which is preliminary data.</text>
</comment>
<name>A0A9P7V9P3_9ASCO</name>
<gene>
    <name evidence="1" type="ORF">KQ657_005131</name>
</gene>
<dbReference type="Pfam" id="PF10429">
    <property type="entry name" value="Mtr2"/>
    <property type="match status" value="1"/>
</dbReference>
<dbReference type="OrthoDB" id="25408at2759"/>
<organism evidence="1 2">
    <name type="scientific">Scheffersomyces spartinae</name>
    <dbReference type="NCBI Taxonomy" id="45513"/>
    <lineage>
        <taxon>Eukaryota</taxon>
        <taxon>Fungi</taxon>
        <taxon>Dikarya</taxon>
        <taxon>Ascomycota</taxon>
        <taxon>Saccharomycotina</taxon>
        <taxon>Pichiomycetes</taxon>
        <taxon>Debaryomycetaceae</taxon>
        <taxon>Scheffersomyces</taxon>
    </lineage>
</organism>
<dbReference type="SUPFAM" id="SSF54427">
    <property type="entry name" value="NTF2-like"/>
    <property type="match status" value="1"/>
</dbReference>
<evidence type="ECO:0000313" key="1">
    <source>
        <dbReference type="EMBL" id="KAG7193932.1"/>
    </source>
</evidence>
<keyword evidence="2" id="KW-1185">Reference proteome</keyword>
<accession>A0A9P7V9P3</accession>
<dbReference type="RefSeq" id="XP_043049479.1">
    <property type="nucleotide sequence ID" value="XM_043195774.1"/>
</dbReference>
<sequence length="183" mass="20474">MSAPVQDPSQPIEPFLKKVLGSLDSCYRSATTGQAQFTNVEAYALQFGKQLKPASSVIINGKPVLPLADTIKLEFQKKWLATPLTQHQLNSYDCHLIPGSGVFVIQLSGKVRFDESGRTRLGETADMVSEQTSRPVRPLWGSWFGFDLNMVVDEFVLSNDENEVINSYNYRITYKPQDSVIDI</sequence>
<dbReference type="InterPro" id="IPR019488">
    <property type="entry name" value="Nucl_pore_RNA_shuttling_Mtr2"/>
</dbReference>
<dbReference type="Proteomes" id="UP000790833">
    <property type="component" value="Unassembled WGS sequence"/>
</dbReference>
<dbReference type="GeneID" id="66118505"/>
<dbReference type="Gene3D" id="3.10.450.50">
    <property type="match status" value="1"/>
</dbReference>
<dbReference type="InterPro" id="IPR032710">
    <property type="entry name" value="NTF2-like_dom_sf"/>
</dbReference>
<dbReference type="EMBL" id="JAHMUF010000009">
    <property type="protein sequence ID" value="KAG7193932.1"/>
    <property type="molecule type" value="Genomic_DNA"/>
</dbReference>
<dbReference type="AlphaFoldDB" id="A0A9P7V9P3"/>
<evidence type="ECO:0000313" key="2">
    <source>
        <dbReference type="Proteomes" id="UP000790833"/>
    </source>
</evidence>
<reference evidence="1" key="1">
    <citation type="submission" date="2021-03" db="EMBL/GenBank/DDBJ databases">
        <authorList>
            <person name="Palmer J.M."/>
        </authorList>
    </citation>
    <scope>NUCLEOTIDE SEQUENCE</scope>
    <source>
        <strain evidence="1">ARV_011</strain>
    </source>
</reference>
<protein>
    <submittedName>
        <fullName evidence="1">Uncharacterized protein</fullName>
    </submittedName>
</protein>